<organism evidence="2 3">
    <name type="scientific">Phialemonium atrogriseum</name>
    <dbReference type="NCBI Taxonomy" id="1093897"/>
    <lineage>
        <taxon>Eukaryota</taxon>
        <taxon>Fungi</taxon>
        <taxon>Dikarya</taxon>
        <taxon>Ascomycota</taxon>
        <taxon>Pezizomycotina</taxon>
        <taxon>Sordariomycetes</taxon>
        <taxon>Sordariomycetidae</taxon>
        <taxon>Cephalothecales</taxon>
        <taxon>Cephalothecaceae</taxon>
        <taxon>Phialemonium</taxon>
    </lineage>
</organism>
<dbReference type="EMBL" id="MU839008">
    <property type="protein sequence ID" value="KAK1767347.1"/>
    <property type="molecule type" value="Genomic_DNA"/>
</dbReference>
<evidence type="ECO:0000313" key="2">
    <source>
        <dbReference type="EMBL" id="KAK1767347.1"/>
    </source>
</evidence>
<keyword evidence="3" id="KW-1185">Reference proteome</keyword>
<proteinExistence type="predicted"/>
<feature type="region of interest" description="Disordered" evidence="1">
    <location>
        <begin position="1"/>
        <end position="56"/>
    </location>
</feature>
<dbReference type="AlphaFoldDB" id="A0AAJ0C267"/>
<protein>
    <submittedName>
        <fullName evidence="2">Uncharacterized protein</fullName>
    </submittedName>
</protein>
<feature type="compositionally biased region" description="Acidic residues" evidence="1">
    <location>
        <begin position="19"/>
        <end position="53"/>
    </location>
</feature>
<reference evidence="2" key="1">
    <citation type="submission" date="2023-06" db="EMBL/GenBank/DDBJ databases">
        <title>Genome-scale phylogeny and comparative genomics of the fungal order Sordariales.</title>
        <authorList>
            <consortium name="Lawrence Berkeley National Laboratory"/>
            <person name="Hensen N."/>
            <person name="Bonometti L."/>
            <person name="Westerberg I."/>
            <person name="Brannstrom I.O."/>
            <person name="Guillou S."/>
            <person name="Cros-Aarteil S."/>
            <person name="Calhoun S."/>
            <person name="Haridas S."/>
            <person name="Kuo A."/>
            <person name="Mondo S."/>
            <person name="Pangilinan J."/>
            <person name="Riley R."/>
            <person name="Labutti K."/>
            <person name="Andreopoulos B."/>
            <person name="Lipzen A."/>
            <person name="Chen C."/>
            <person name="Yanf M."/>
            <person name="Daum C."/>
            <person name="Ng V."/>
            <person name="Clum A."/>
            <person name="Steindorff A."/>
            <person name="Ohm R."/>
            <person name="Martin F."/>
            <person name="Silar P."/>
            <person name="Natvig D."/>
            <person name="Lalanne C."/>
            <person name="Gautier V."/>
            <person name="Ament-Velasquez S.L."/>
            <person name="Kruys A."/>
            <person name="Hutchinson M.I."/>
            <person name="Powell A.J."/>
            <person name="Barry K."/>
            <person name="Miller A.N."/>
            <person name="Grigoriev I.V."/>
            <person name="Debuchy R."/>
            <person name="Gladieux P."/>
            <person name="Thoren M.H."/>
            <person name="Johannesson H."/>
        </authorList>
    </citation>
    <scope>NUCLEOTIDE SEQUENCE</scope>
    <source>
        <strain evidence="2">8032-3</strain>
    </source>
</reference>
<dbReference type="RefSeq" id="XP_060283560.1">
    <property type="nucleotide sequence ID" value="XM_060425475.1"/>
</dbReference>
<comment type="caution">
    <text evidence="2">The sequence shown here is derived from an EMBL/GenBank/DDBJ whole genome shotgun (WGS) entry which is preliminary data.</text>
</comment>
<name>A0AAJ0C267_9PEZI</name>
<evidence type="ECO:0000256" key="1">
    <source>
        <dbReference type="SAM" id="MobiDB-lite"/>
    </source>
</evidence>
<dbReference type="GeneID" id="85308662"/>
<gene>
    <name evidence="2" type="ORF">QBC33DRAFT_491610</name>
</gene>
<accession>A0AAJ0C267</accession>
<dbReference type="Proteomes" id="UP001244011">
    <property type="component" value="Unassembled WGS sequence"/>
</dbReference>
<sequence length="363" mass="41277">MDPTAGDPMLQAPQHELELENESLENEVLDGETTEDEILEGETPEDDTPEDEESKPTCFQDLPVEIQTAIFQEALQKPSVHWLAVVKQNYTQTWGVKISPLPKKNDPSGYRYLNGLKRVCKSAYAAVRLATLESFSIRFSMLPNTADAMTDLFVLEFRRSTRVGTGNNVDYIDSCYWHPMNTVVNPRCDVLSMRQRFRDMRKVAITYKPTHSHSHPGPGVPFRCLWIHPQTQTCLPTFRVCPVELAGFIDCLPDLETLYIIVVVSGRNFFHQAAVHRYKQHLFGPAHTRPVPNLETFYDSKNTYIELHAPTVTNSNYAIWDSATVFDILARTKTSLLQGSTWQTPIEQRQAIKLKALVQVLPV</sequence>
<evidence type="ECO:0000313" key="3">
    <source>
        <dbReference type="Proteomes" id="UP001244011"/>
    </source>
</evidence>